<evidence type="ECO:0000256" key="2">
    <source>
        <dbReference type="ARBA" id="ARBA00022692"/>
    </source>
</evidence>
<dbReference type="EMBL" id="KV460234">
    <property type="protein sequence ID" value="OBT95611.1"/>
    <property type="molecule type" value="Genomic_DNA"/>
</dbReference>
<feature type="transmembrane region" description="Helical" evidence="5">
    <location>
        <begin position="168"/>
        <end position="193"/>
    </location>
</feature>
<dbReference type="GO" id="GO:0007189">
    <property type="term" value="P:adenylate cyclase-activating G protein-coupled receptor signaling pathway"/>
    <property type="evidence" value="ECO:0007669"/>
    <property type="project" value="TreeGrafter"/>
</dbReference>
<feature type="domain" description="G-protein coupled receptors family 2 profile 2" evidence="6">
    <location>
        <begin position="11"/>
        <end position="308"/>
    </location>
</feature>
<evidence type="ECO:0000256" key="5">
    <source>
        <dbReference type="SAM" id="Phobius"/>
    </source>
</evidence>
<dbReference type="GO" id="GO:0004930">
    <property type="term" value="F:G protein-coupled receptor activity"/>
    <property type="evidence" value="ECO:0007669"/>
    <property type="project" value="TreeGrafter"/>
</dbReference>
<keyword evidence="8" id="KW-1185">Reference proteome</keyword>
<evidence type="ECO:0000313" key="8">
    <source>
        <dbReference type="Proteomes" id="UP000091956"/>
    </source>
</evidence>
<dbReference type="RefSeq" id="XP_018129344.1">
    <property type="nucleotide sequence ID" value="XM_018275351.2"/>
</dbReference>
<dbReference type="InterPro" id="IPR017981">
    <property type="entry name" value="GPCR_2-like_7TM"/>
</dbReference>
<dbReference type="Proteomes" id="UP000091956">
    <property type="component" value="Unassembled WGS sequence"/>
</dbReference>
<dbReference type="OrthoDB" id="18453at2759"/>
<feature type="transmembrane region" description="Helical" evidence="5">
    <location>
        <begin position="92"/>
        <end position="110"/>
    </location>
</feature>
<dbReference type="SUPFAM" id="SSF81321">
    <property type="entry name" value="Family A G protein-coupled receptor-like"/>
    <property type="match status" value="1"/>
</dbReference>
<gene>
    <name evidence="7" type="ORF">VE01_05893</name>
</gene>
<dbReference type="PANTHER" id="PTHR23112">
    <property type="entry name" value="G PROTEIN-COUPLED RECEPTOR 157-RELATED"/>
    <property type="match status" value="1"/>
</dbReference>
<name>A0A1B8GIE8_9PEZI</name>
<dbReference type="AlphaFoldDB" id="A0A1B8GIE8"/>
<dbReference type="Pfam" id="PF05462">
    <property type="entry name" value="Dicty_CAR"/>
    <property type="match status" value="1"/>
</dbReference>
<reference evidence="8" key="2">
    <citation type="journal article" date="2018" name="Nat. Commun.">
        <title>Extreme sensitivity to ultraviolet light in the fungal pathogen causing white-nose syndrome of bats.</title>
        <authorList>
            <person name="Palmer J.M."/>
            <person name="Drees K.P."/>
            <person name="Foster J.T."/>
            <person name="Lindner D.L."/>
        </authorList>
    </citation>
    <scope>NUCLEOTIDE SEQUENCE [LARGE SCALE GENOMIC DNA]</scope>
    <source>
        <strain evidence="8">UAMH 10579</strain>
    </source>
</reference>
<dbReference type="Gene3D" id="1.20.1070.10">
    <property type="entry name" value="Rhodopsin 7-helix transmembrane proteins"/>
    <property type="match status" value="1"/>
</dbReference>
<feature type="transmembrane region" description="Helical" evidence="5">
    <location>
        <begin position="47"/>
        <end position="66"/>
    </location>
</feature>
<protein>
    <recommendedName>
        <fullName evidence="6">G-protein coupled receptors family 2 profile 2 domain-containing protein</fullName>
    </recommendedName>
</protein>
<dbReference type="GeneID" id="28839279"/>
<keyword evidence="2 5" id="KW-0812">Transmembrane</keyword>
<dbReference type="PANTHER" id="PTHR23112:SF0">
    <property type="entry name" value="TRANSMEMBRANE PROTEIN 116"/>
    <property type="match status" value="1"/>
</dbReference>
<evidence type="ECO:0000313" key="7">
    <source>
        <dbReference type="EMBL" id="OBT95611.1"/>
    </source>
</evidence>
<accession>A0A1B8GIE8</accession>
<sequence>MPLTDDQLWTLQVVERVASGFSLLGITTIIVTFCLSEHYRNPIHRLILINSFFNLFDAIATMISLSGPRAGNGSALCQFQGFLMQMFPPADVLWTTAMAFDVFLIVFHRYDAEALRKLEWKYFSVITTLVSIPAIAFLFVNTQEKGPMYGSVTLWCAINPNWVLFRLIFYYGPIWFLILIAMVLYGLIGVNILKRKQAFKAISNDSFPLETISHNDGDSDDANAQDGESTITLYRRPPPSRSTLSFRQYVLMPLMIFIVLLAIWVAPTTNRVASFTNPGYLSDPLLLAVGATGSLRGFWNGVVFITIGMKARKGKTGAG</sequence>
<feature type="transmembrane region" description="Helical" evidence="5">
    <location>
        <begin position="286"/>
        <end position="307"/>
    </location>
</feature>
<dbReference type="PROSITE" id="PS50261">
    <property type="entry name" value="G_PROTEIN_RECEP_F2_4"/>
    <property type="match status" value="1"/>
</dbReference>
<evidence type="ECO:0000256" key="4">
    <source>
        <dbReference type="ARBA" id="ARBA00023136"/>
    </source>
</evidence>
<keyword evidence="4 5" id="KW-0472">Membrane</keyword>
<proteinExistence type="predicted"/>
<dbReference type="GO" id="GO:0005886">
    <property type="term" value="C:plasma membrane"/>
    <property type="evidence" value="ECO:0007669"/>
    <property type="project" value="TreeGrafter"/>
</dbReference>
<feature type="transmembrane region" description="Helical" evidence="5">
    <location>
        <begin position="122"/>
        <end position="140"/>
    </location>
</feature>
<evidence type="ECO:0000256" key="1">
    <source>
        <dbReference type="ARBA" id="ARBA00004141"/>
    </source>
</evidence>
<evidence type="ECO:0000259" key="6">
    <source>
        <dbReference type="PROSITE" id="PS50261"/>
    </source>
</evidence>
<comment type="subcellular location">
    <subcellularLocation>
        <location evidence="1">Membrane</location>
        <topology evidence="1">Multi-pass membrane protein</topology>
    </subcellularLocation>
</comment>
<keyword evidence="3 5" id="KW-1133">Transmembrane helix</keyword>
<organism evidence="7 8">
    <name type="scientific">Pseudogymnoascus verrucosus</name>
    <dbReference type="NCBI Taxonomy" id="342668"/>
    <lineage>
        <taxon>Eukaryota</taxon>
        <taxon>Fungi</taxon>
        <taxon>Dikarya</taxon>
        <taxon>Ascomycota</taxon>
        <taxon>Pezizomycotina</taxon>
        <taxon>Leotiomycetes</taxon>
        <taxon>Thelebolales</taxon>
        <taxon>Thelebolaceae</taxon>
        <taxon>Pseudogymnoascus</taxon>
    </lineage>
</organism>
<reference evidence="7 8" key="1">
    <citation type="submission" date="2016-03" db="EMBL/GenBank/DDBJ databases">
        <title>Comparative genomics of Pseudogymnoascus destructans, the fungus causing white-nose syndrome of bats.</title>
        <authorList>
            <person name="Palmer J.M."/>
            <person name="Drees K.P."/>
            <person name="Foster J.T."/>
            <person name="Lindner D.L."/>
        </authorList>
    </citation>
    <scope>NUCLEOTIDE SEQUENCE [LARGE SCALE GENOMIC DNA]</scope>
    <source>
        <strain evidence="7 8">UAMH 10579</strain>
    </source>
</reference>
<feature type="transmembrane region" description="Helical" evidence="5">
    <location>
        <begin position="249"/>
        <end position="266"/>
    </location>
</feature>
<feature type="transmembrane region" description="Helical" evidence="5">
    <location>
        <begin position="17"/>
        <end position="35"/>
    </location>
</feature>
<evidence type="ECO:0000256" key="3">
    <source>
        <dbReference type="ARBA" id="ARBA00022989"/>
    </source>
</evidence>
<dbReference type="GO" id="GO:0007166">
    <property type="term" value="P:cell surface receptor signaling pathway"/>
    <property type="evidence" value="ECO:0007669"/>
    <property type="project" value="InterPro"/>
</dbReference>